<gene>
    <name evidence="1" type="ordered locus">SARI_02707</name>
</gene>
<evidence type="ECO:0000313" key="2">
    <source>
        <dbReference type="Proteomes" id="UP000002084"/>
    </source>
</evidence>
<keyword evidence="2" id="KW-1185">Reference proteome</keyword>
<proteinExistence type="predicted"/>
<name>A9MNT1_SALAR</name>
<dbReference type="KEGG" id="ses:SARI_02707"/>
<dbReference type="AlphaFoldDB" id="A9MNT1"/>
<accession>A9MNT1</accession>
<evidence type="ECO:0000313" key="1">
    <source>
        <dbReference type="EMBL" id="ABX22563.1"/>
    </source>
</evidence>
<dbReference type="HOGENOM" id="CLU_3047758_0_0_6"/>
<dbReference type="EMBL" id="CP000880">
    <property type="protein sequence ID" value="ABX22563.1"/>
    <property type="molecule type" value="Genomic_DNA"/>
</dbReference>
<organism evidence="1 2">
    <name type="scientific">Salmonella arizonae (strain ATCC BAA-731 / CDC346-86 / RSK2980)</name>
    <dbReference type="NCBI Taxonomy" id="41514"/>
    <lineage>
        <taxon>Bacteria</taxon>
        <taxon>Pseudomonadati</taxon>
        <taxon>Pseudomonadota</taxon>
        <taxon>Gammaproteobacteria</taxon>
        <taxon>Enterobacterales</taxon>
        <taxon>Enterobacteriaceae</taxon>
        <taxon>Salmonella</taxon>
    </lineage>
</organism>
<protein>
    <submittedName>
        <fullName evidence="1">Uncharacterized protein</fullName>
    </submittedName>
</protein>
<sequence>MASWWPQGEHRYAWDKSGWLTGYEVWSKSRAERETHYNYAQRTGARRLNADGPA</sequence>
<reference evidence="1 2" key="1">
    <citation type="submission" date="2007-11" db="EMBL/GenBank/DDBJ databases">
        <authorList>
            <consortium name="The Salmonella enterica serovar Arizonae Genome Sequencing Project"/>
            <person name="McClelland M."/>
            <person name="Sanderson E.K."/>
            <person name="Porwollik S."/>
            <person name="Spieth J."/>
            <person name="Clifton W.S."/>
            <person name="Fulton R."/>
            <person name="Chunyan W."/>
            <person name="Wollam A."/>
            <person name="Shah N."/>
            <person name="Pepin K."/>
            <person name="Bhonagiri V."/>
            <person name="Nash W."/>
            <person name="Johnson M."/>
            <person name="Thiruvilangam P."/>
            <person name="Wilson R."/>
        </authorList>
    </citation>
    <scope>NUCLEOTIDE SEQUENCE [LARGE SCALE GENOMIC DNA]</scope>
    <source>
        <strain evidence="2">ATCC BAA-731 / CDC346-86 / RSK2980</strain>
    </source>
</reference>
<dbReference type="Proteomes" id="UP000002084">
    <property type="component" value="Chromosome"/>
</dbReference>